<feature type="compositionally biased region" description="Low complexity" evidence="1">
    <location>
        <begin position="193"/>
        <end position="209"/>
    </location>
</feature>
<feature type="region of interest" description="Disordered" evidence="1">
    <location>
        <begin position="688"/>
        <end position="708"/>
    </location>
</feature>
<feature type="region of interest" description="Disordered" evidence="1">
    <location>
        <begin position="725"/>
        <end position="751"/>
    </location>
</feature>
<dbReference type="EnsemblMetazoa" id="HelroT170154">
    <property type="protein sequence ID" value="HelroP170154"/>
    <property type="gene ID" value="HelroG170154"/>
</dbReference>
<dbReference type="CTD" id="20203101"/>
<reference evidence="5" key="1">
    <citation type="submission" date="2012-12" db="EMBL/GenBank/DDBJ databases">
        <authorList>
            <person name="Hellsten U."/>
            <person name="Grimwood J."/>
            <person name="Chapman J.A."/>
            <person name="Shapiro H."/>
            <person name="Aerts A."/>
            <person name="Otillar R.P."/>
            <person name="Terry A.Y."/>
            <person name="Boore J.L."/>
            <person name="Simakov O."/>
            <person name="Marletaz F."/>
            <person name="Cho S.-J."/>
            <person name="Edsinger-Gonzales E."/>
            <person name="Havlak P."/>
            <person name="Kuo D.-H."/>
            <person name="Larsson T."/>
            <person name="Lv J."/>
            <person name="Arendt D."/>
            <person name="Savage R."/>
            <person name="Osoegawa K."/>
            <person name="de Jong P."/>
            <person name="Lindberg D.R."/>
            <person name="Seaver E.C."/>
            <person name="Weisblat D.A."/>
            <person name="Putnam N.H."/>
            <person name="Grigoriev I.V."/>
            <person name="Rokhsar D.S."/>
        </authorList>
    </citation>
    <scope>NUCLEOTIDE SEQUENCE</scope>
</reference>
<feature type="compositionally biased region" description="Low complexity" evidence="1">
    <location>
        <begin position="725"/>
        <end position="738"/>
    </location>
</feature>
<accession>T1F2Q2</accession>
<keyword evidence="5" id="KW-1185">Reference proteome</keyword>
<protein>
    <submittedName>
        <fullName evidence="3 4">Uncharacterized protein</fullName>
    </submittedName>
</protein>
<dbReference type="Proteomes" id="UP000015101">
    <property type="component" value="Unassembled WGS sequence"/>
</dbReference>
<evidence type="ECO:0000313" key="5">
    <source>
        <dbReference type="Proteomes" id="UP000015101"/>
    </source>
</evidence>
<evidence type="ECO:0000256" key="2">
    <source>
        <dbReference type="SAM" id="Phobius"/>
    </source>
</evidence>
<dbReference type="PANTHER" id="PTHR34306:SF3">
    <property type="entry name" value="BROMODOMAIN-CONTAINING PROTEIN DDB_G0278469-RELATED"/>
    <property type="match status" value="1"/>
</dbReference>
<proteinExistence type="predicted"/>
<reference evidence="3 5" key="2">
    <citation type="journal article" date="2013" name="Nature">
        <title>Insights into bilaterian evolution from three spiralian genomes.</title>
        <authorList>
            <person name="Simakov O."/>
            <person name="Marletaz F."/>
            <person name="Cho S.J."/>
            <person name="Edsinger-Gonzales E."/>
            <person name="Havlak P."/>
            <person name="Hellsten U."/>
            <person name="Kuo D.H."/>
            <person name="Larsson T."/>
            <person name="Lv J."/>
            <person name="Arendt D."/>
            <person name="Savage R."/>
            <person name="Osoegawa K."/>
            <person name="de Jong P."/>
            <person name="Grimwood J."/>
            <person name="Chapman J.A."/>
            <person name="Shapiro H."/>
            <person name="Aerts A."/>
            <person name="Otillar R.P."/>
            <person name="Terry A.Y."/>
            <person name="Boore J.L."/>
            <person name="Grigoriev I.V."/>
            <person name="Lindberg D.R."/>
            <person name="Seaver E.C."/>
            <person name="Weisblat D.A."/>
            <person name="Putnam N.H."/>
            <person name="Rokhsar D.S."/>
        </authorList>
    </citation>
    <scope>NUCLEOTIDE SEQUENCE</scope>
</reference>
<feature type="compositionally biased region" description="Basic and acidic residues" evidence="1">
    <location>
        <begin position="210"/>
        <end position="220"/>
    </location>
</feature>
<dbReference type="EMBL" id="KB096183">
    <property type="protein sequence ID" value="ESO07610.1"/>
    <property type="molecule type" value="Genomic_DNA"/>
</dbReference>
<feature type="compositionally biased region" description="Low complexity" evidence="1">
    <location>
        <begin position="258"/>
        <end position="288"/>
    </location>
</feature>
<sequence length="1102" mass="124744">MAQKQTCIEFIMKTFGGVCKSKHEAFQTTFAINSEEAGVRARVHRCHFQTNKLPDSILMIISCGNIIGYSGVTTTINICSTNNIYTDINNNIDNINNNNNLMINDSTSSNSKTNQQNNIVQTSTTSNPNYVSIMATNKLNNSIKTTNKEREHTFTMFSSDFVIEVAGKLFSERKINTTFKVYAKQKCINQQQHQHLQQQQHQHQQYQQHQQHEQKQDPQKHQQNFCDGIFPGLIKQVTKFNQNKDGDHNKNNNHHHSSSNNNNNNSHKNNNNNSHNNINNNIINNNNSEETNVTSDQIINSHNNNNNNNNNYNNNNNHDNDNSNINDIYSNTFSRTNNVHSTHSQSGRSNNITGNNNNENNHNNTSSFILHDYNNELINTLNNNNNNNNNSSDTNGPDYWLTFDCSLFKEAGSYDVFVEKSDGDVVITERLVTFTVSFQDDGASVMLMWPVVSISVESLEYTFLEDDVALHVVEPSFQLITCTSQHFNETVMLLVLFHDDQNIPHTLVYNETVTRHMNSHVTKHVMGCGVFDRPGYYSVAMYQSMDAHNYPGEQLASTEIFSILPSASTVKLLAPSYIQNVCSHHVVVHVIKKPGCCCLRGRVRLYKVTRRVLFGRGVGREPEMAGALVKGNKQNTRKLIPLEDVRKVAAAGWQMTKEIYVAEVVVSRAAVQVQFECDLFQGEEDGDGAVEEAGNNFNDGSHQHFDSQPAHLLDDHKSIEYENLNNVDTENLNTNKNNSNDDDDNDDEKMSRNDEVVGYCWRYVSIARDGSVHHHAITCSHVPQRDGEEEEDEYENVDGDYDYDAKESTFFNLLWQSTATATTTTEQQFLNNINCNVTHNINNTATNITFVANIYKNKTTISCLQLSNPKTMKIKIFNIFPSVQPAKCLEVTVTNISNKSVSNVIFKRFLYLSGSFFEVKTSVKARRIAVSFLAHPHIHEYSHPCLDVYHAQGEMNDGLNSSRDVTDGDDDVIDDVINGDGDQDVTSEEENFVSSHQIFYHLIFHDFEPNFDVSLGTDNDNDLNTTNNHNNNNSHNNICDKKDSVQREHSNYVIVLNDETNALILITLCVVVAVAAVLCFIIMKFCYFSGQCSIRGKFNGRK</sequence>
<feature type="transmembrane region" description="Helical" evidence="2">
    <location>
        <begin position="1062"/>
        <end position="1087"/>
    </location>
</feature>
<dbReference type="AlphaFoldDB" id="T1F2Q2"/>
<dbReference type="KEGG" id="hro:HELRODRAFT_170154"/>
<organism evidence="4 5">
    <name type="scientific">Helobdella robusta</name>
    <name type="common">Californian leech</name>
    <dbReference type="NCBI Taxonomy" id="6412"/>
    <lineage>
        <taxon>Eukaryota</taxon>
        <taxon>Metazoa</taxon>
        <taxon>Spiralia</taxon>
        <taxon>Lophotrochozoa</taxon>
        <taxon>Annelida</taxon>
        <taxon>Clitellata</taxon>
        <taxon>Hirudinea</taxon>
        <taxon>Rhynchobdellida</taxon>
        <taxon>Glossiphoniidae</taxon>
        <taxon>Helobdella</taxon>
    </lineage>
</organism>
<feature type="compositionally biased region" description="Polar residues" evidence="1">
    <location>
        <begin position="289"/>
        <end position="298"/>
    </location>
</feature>
<keyword evidence="2" id="KW-0812">Transmembrane</keyword>
<dbReference type="GeneID" id="20203101"/>
<dbReference type="InParanoid" id="T1F2Q2"/>
<keyword evidence="2" id="KW-0472">Membrane</keyword>
<feature type="region of interest" description="Disordered" evidence="1">
    <location>
        <begin position="242"/>
        <end position="366"/>
    </location>
</feature>
<dbReference type="RefSeq" id="XP_009014221.1">
    <property type="nucleotide sequence ID" value="XM_009015973.1"/>
</dbReference>
<dbReference type="EMBL" id="AMQM01003485">
    <property type="status" value="NOT_ANNOTATED_CDS"/>
    <property type="molecule type" value="Genomic_DNA"/>
</dbReference>
<dbReference type="HOGENOM" id="CLU_283026_0_0_1"/>
<dbReference type="PANTHER" id="PTHR34306">
    <property type="entry name" value="RAD60-SLD DOMAIN-CONTAINING PROTEIN"/>
    <property type="match status" value="1"/>
</dbReference>
<gene>
    <name evidence="4" type="primary">20203101</name>
    <name evidence="3" type="ORF">HELRODRAFT_170154</name>
</gene>
<feature type="compositionally biased region" description="Polar residues" evidence="1">
    <location>
        <begin position="332"/>
        <end position="349"/>
    </location>
</feature>
<evidence type="ECO:0000313" key="3">
    <source>
        <dbReference type="EMBL" id="ESO07610.1"/>
    </source>
</evidence>
<feature type="region of interest" description="Disordered" evidence="1">
    <location>
        <begin position="193"/>
        <end position="226"/>
    </location>
</feature>
<keyword evidence="2" id="KW-1133">Transmembrane helix</keyword>
<feature type="compositionally biased region" description="Low complexity" evidence="1">
    <location>
        <begin position="350"/>
        <end position="364"/>
    </location>
</feature>
<name>T1F2Q2_HELRO</name>
<reference evidence="4" key="3">
    <citation type="submission" date="2015-06" db="UniProtKB">
        <authorList>
            <consortium name="EnsemblMetazoa"/>
        </authorList>
    </citation>
    <scope>IDENTIFICATION</scope>
</reference>
<dbReference type="EMBL" id="AMQM01003484">
    <property type="status" value="NOT_ANNOTATED_CDS"/>
    <property type="molecule type" value="Genomic_DNA"/>
</dbReference>
<evidence type="ECO:0000313" key="4">
    <source>
        <dbReference type="EnsemblMetazoa" id="HelroP170154"/>
    </source>
</evidence>
<evidence type="ECO:0000256" key="1">
    <source>
        <dbReference type="SAM" id="MobiDB-lite"/>
    </source>
</evidence>
<feature type="compositionally biased region" description="Low complexity" evidence="1">
    <location>
        <begin position="299"/>
        <end position="331"/>
    </location>
</feature>